<feature type="region of interest" description="Disordered" evidence="3">
    <location>
        <begin position="117"/>
        <end position="138"/>
    </location>
</feature>
<evidence type="ECO:0000313" key="5">
    <source>
        <dbReference type="Proteomes" id="UP000561045"/>
    </source>
</evidence>
<evidence type="ECO:0000256" key="2">
    <source>
        <dbReference type="RuleBase" id="RU362097"/>
    </source>
</evidence>
<dbReference type="SUPFAM" id="SSF56954">
    <property type="entry name" value="Outer membrane efflux proteins (OEP)"/>
    <property type="match status" value="1"/>
</dbReference>
<name>A0A840BJZ1_9RHOO</name>
<dbReference type="GO" id="GO:0015562">
    <property type="term" value="F:efflux transmembrane transporter activity"/>
    <property type="evidence" value="ECO:0007669"/>
    <property type="project" value="InterPro"/>
</dbReference>
<keyword evidence="5" id="KW-1185">Reference proteome</keyword>
<keyword evidence="2" id="KW-0812">Transmembrane</keyword>
<dbReference type="Gene3D" id="1.20.1600.10">
    <property type="entry name" value="Outer membrane efflux proteins (OEP)"/>
    <property type="match status" value="1"/>
</dbReference>
<dbReference type="NCBIfam" id="TIGR01845">
    <property type="entry name" value="outer_NodT"/>
    <property type="match status" value="1"/>
</dbReference>
<keyword evidence="2" id="KW-0564">Palmitate</keyword>
<dbReference type="Pfam" id="PF02321">
    <property type="entry name" value="OEP"/>
    <property type="match status" value="2"/>
</dbReference>
<comment type="subcellular location">
    <subcellularLocation>
        <location evidence="2">Cell membrane</location>
        <topology evidence="2">Lipid-anchor</topology>
    </subcellularLocation>
</comment>
<dbReference type="InterPro" id="IPR003423">
    <property type="entry name" value="OMP_efflux"/>
</dbReference>
<dbReference type="GO" id="GO:0005886">
    <property type="term" value="C:plasma membrane"/>
    <property type="evidence" value="ECO:0007669"/>
    <property type="project" value="UniProtKB-SubCell"/>
</dbReference>
<dbReference type="RefSeq" id="WP_183634705.1">
    <property type="nucleotide sequence ID" value="NZ_BAABLE010000011.1"/>
</dbReference>
<keyword evidence="2" id="KW-0472">Membrane</keyword>
<evidence type="ECO:0000256" key="3">
    <source>
        <dbReference type="SAM" id="MobiDB-lite"/>
    </source>
</evidence>
<proteinExistence type="inferred from homology"/>
<organism evidence="4 5">
    <name type="scientific">Niveibacterium umoris</name>
    <dbReference type="NCBI Taxonomy" id="1193620"/>
    <lineage>
        <taxon>Bacteria</taxon>
        <taxon>Pseudomonadati</taxon>
        <taxon>Pseudomonadota</taxon>
        <taxon>Betaproteobacteria</taxon>
        <taxon>Rhodocyclales</taxon>
        <taxon>Rhodocyclaceae</taxon>
        <taxon>Niveibacterium</taxon>
    </lineage>
</organism>
<accession>A0A840BJZ1</accession>
<comment type="caution">
    <text evidence="4">The sequence shown here is derived from an EMBL/GenBank/DDBJ whole genome shotgun (WGS) entry which is preliminary data.</text>
</comment>
<dbReference type="Proteomes" id="UP000561045">
    <property type="component" value="Unassembled WGS sequence"/>
</dbReference>
<keyword evidence="2" id="KW-1134">Transmembrane beta strand</keyword>
<keyword evidence="2 4" id="KW-0449">Lipoprotein</keyword>
<sequence length="497" mass="52743">MFTELSGAASRAKQDRRHLRHPLLALASLVVLAGCASVGPDYRPPDGPDYPAWHNAVASTHATPADARALALWWTQFHDPTLDALIDAALAGNTDLKTALARLDEVRARRGLARAQQMPELDASASARTQAARPAETTVTTRSYDANLSLSWELDLFGGKRRALEAAEADLAAAQANLYAVRVSLIAAVANAYVDLRTAENRLAVLQATLDSRGETDQITRWREQAGLASTLDVAQSRSSLEQARAALPAVERSLSEARNQIALLLGKTPGAVDAMIGAKRALPELSFSLALGIPADTLQQRPDVRVAERQLAAATARVGEAQAQRYPKLTLSGSIGVDALSASDLFRPEAVLASLAGGIAAPIFDAGRITQSIAIQDAQQQQALINWQATVLRAMHEVENALVAWRTSNERFASLGVAVTAAVQAEQLASQRYAAGLIDLSVLLDTQRTLLSLQDQQTSAQGDRATALVNLYKALGGGWSPDAAGAQPAVGDTRND</sequence>
<dbReference type="PANTHER" id="PTHR30203">
    <property type="entry name" value="OUTER MEMBRANE CATION EFFLUX PROTEIN"/>
    <property type="match status" value="1"/>
</dbReference>
<dbReference type="Gene3D" id="2.20.200.10">
    <property type="entry name" value="Outer membrane efflux proteins (OEP)"/>
    <property type="match status" value="1"/>
</dbReference>
<dbReference type="InterPro" id="IPR010131">
    <property type="entry name" value="MdtP/NodT-like"/>
</dbReference>
<protein>
    <submittedName>
        <fullName evidence="4">NodT family efflux transporter outer membrane factor (OMF) lipoprotein</fullName>
    </submittedName>
</protein>
<dbReference type="AlphaFoldDB" id="A0A840BJZ1"/>
<gene>
    <name evidence="4" type="ORF">GGR36_002251</name>
</gene>
<dbReference type="EMBL" id="JACIET010000001">
    <property type="protein sequence ID" value="MBB4012943.1"/>
    <property type="molecule type" value="Genomic_DNA"/>
</dbReference>
<evidence type="ECO:0000256" key="1">
    <source>
        <dbReference type="ARBA" id="ARBA00007613"/>
    </source>
</evidence>
<reference evidence="4 5" key="1">
    <citation type="submission" date="2020-08" db="EMBL/GenBank/DDBJ databases">
        <title>Genomic Encyclopedia of Type Strains, Phase IV (KMG-IV): sequencing the most valuable type-strain genomes for metagenomic binning, comparative biology and taxonomic classification.</title>
        <authorList>
            <person name="Goeker M."/>
        </authorList>
    </citation>
    <scope>NUCLEOTIDE SEQUENCE [LARGE SCALE GENOMIC DNA]</scope>
    <source>
        <strain evidence="4 5">DSM 106739</strain>
    </source>
</reference>
<comment type="similarity">
    <text evidence="1 2">Belongs to the outer membrane factor (OMF) (TC 1.B.17) family.</text>
</comment>
<evidence type="ECO:0000313" key="4">
    <source>
        <dbReference type="EMBL" id="MBB4012943.1"/>
    </source>
</evidence>